<keyword evidence="4" id="KW-1185">Reference proteome</keyword>
<proteinExistence type="predicted"/>
<dbReference type="SUPFAM" id="SSF51110">
    <property type="entry name" value="alpha-D-mannose-specific plant lectins"/>
    <property type="match status" value="1"/>
</dbReference>
<comment type="caution">
    <text evidence="3">The sequence shown here is derived from an EMBL/GenBank/DDBJ whole genome shotgun (WGS) entry which is preliminary data.</text>
</comment>
<feature type="chain" id="PRO_5046107647" description="Bulb-type lectin domain-containing protein" evidence="1">
    <location>
        <begin position="24"/>
        <end position="141"/>
    </location>
</feature>
<evidence type="ECO:0000256" key="1">
    <source>
        <dbReference type="SAM" id="SignalP"/>
    </source>
</evidence>
<evidence type="ECO:0000313" key="4">
    <source>
        <dbReference type="Proteomes" id="UP001412067"/>
    </source>
</evidence>
<feature type="signal peptide" evidence="1">
    <location>
        <begin position="1"/>
        <end position="23"/>
    </location>
</feature>
<dbReference type="Gene3D" id="2.90.10.10">
    <property type="entry name" value="Bulb-type lectin domain"/>
    <property type="match status" value="1"/>
</dbReference>
<dbReference type="InterPro" id="IPR036426">
    <property type="entry name" value="Bulb-type_lectin_dom_sf"/>
</dbReference>
<dbReference type="Proteomes" id="UP001412067">
    <property type="component" value="Unassembled WGS sequence"/>
</dbReference>
<protein>
    <recommendedName>
        <fullName evidence="2">Bulb-type lectin domain-containing protein</fullName>
    </recommendedName>
</protein>
<dbReference type="PROSITE" id="PS50927">
    <property type="entry name" value="BULB_LECTIN"/>
    <property type="match status" value="1"/>
</dbReference>
<keyword evidence="1" id="KW-0732">Signal</keyword>
<organism evidence="3 4">
    <name type="scientific">Platanthera guangdongensis</name>
    <dbReference type="NCBI Taxonomy" id="2320717"/>
    <lineage>
        <taxon>Eukaryota</taxon>
        <taxon>Viridiplantae</taxon>
        <taxon>Streptophyta</taxon>
        <taxon>Embryophyta</taxon>
        <taxon>Tracheophyta</taxon>
        <taxon>Spermatophyta</taxon>
        <taxon>Magnoliopsida</taxon>
        <taxon>Liliopsida</taxon>
        <taxon>Asparagales</taxon>
        <taxon>Orchidaceae</taxon>
        <taxon>Orchidoideae</taxon>
        <taxon>Orchideae</taxon>
        <taxon>Orchidinae</taxon>
        <taxon>Platanthera</taxon>
    </lineage>
</organism>
<reference evidence="3 4" key="1">
    <citation type="journal article" date="2022" name="Nat. Plants">
        <title>Genomes of leafy and leafless Platanthera orchids illuminate the evolution of mycoheterotrophy.</title>
        <authorList>
            <person name="Li M.H."/>
            <person name="Liu K.W."/>
            <person name="Li Z."/>
            <person name="Lu H.C."/>
            <person name="Ye Q.L."/>
            <person name="Zhang D."/>
            <person name="Wang J.Y."/>
            <person name="Li Y.F."/>
            <person name="Zhong Z.M."/>
            <person name="Liu X."/>
            <person name="Yu X."/>
            <person name="Liu D.K."/>
            <person name="Tu X.D."/>
            <person name="Liu B."/>
            <person name="Hao Y."/>
            <person name="Liao X.Y."/>
            <person name="Jiang Y.T."/>
            <person name="Sun W.H."/>
            <person name="Chen J."/>
            <person name="Chen Y.Q."/>
            <person name="Ai Y."/>
            <person name="Zhai J.W."/>
            <person name="Wu S.S."/>
            <person name="Zhou Z."/>
            <person name="Hsiao Y.Y."/>
            <person name="Wu W.L."/>
            <person name="Chen Y.Y."/>
            <person name="Lin Y.F."/>
            <person name="Hsu J.L."/>
            <person name="Li C.Y."/>
            <person name="Wang Z.W."/>
            <person name="Zhao X."/>
            <person name="Zhong W.Y."/>
            <person name="Ma X.K."/>
            <person name="Ma L."/>
            <person name="Huang J."/>
            <person name="Chen G.Z."/>
            <person name="Huang M.Z."/>
            <person name="Huang L."/>
            <person name="Peng D.H."/>
            <person name="Luo Y.B."/>
            <person name="Zou S.Q."/>
            <person name="Chen S.P."/>
            <person name="Lan S."/>
            <person name="Tsai W.C."/>
            <person name="Van de Peer Y."/>
            <person name="Liu Z.J."/>
        </authorList>
    </citation>
    <scope>NUCLEOTIDE SEQUENCE [LARGE SCALE GENOMIC DNA]</scope>
    <source>
        <strain evidence="3">Lor288</strain>
    </source>
</reference>
<gene>
    <name evidence="3" type="ORF">KSP40_PGU007398</name>
</gene>
<feature type="domain" description="Bulb-type lectin" evidence="2">
    <location>
        <begin position="23"/>
        <end position="141"/>
    </location>
</feature>
<dbReference type="SMART" id="SM00108">
    <property type="entry name" value="B_lectin"/>
    <property type="match status" value="1"/>
</dbReference>
<dbReference type="EMBL" id="JBBWWR010000008">
    <property type="protein sequence ID" value="KAK8962884.1"/>
    <property type="molecule type" value="Genomic_DNA"/>
</dbReference>
<accession>A0ABR2MH13</accession>
<evidence type="ECO:0000259" key="2">
    <source>
        <dbReference type="PROSITE" id="PS50927"/>
    </source>
</evidence>
<evidence type="ECO:0000313" key="3">
    <source>
        <dbReference type="EMBL" id="KAK8962884.1"/>
    </source>
</evidence>
<dbReference type="InterPro" id="IPR001480">
    <property type="entry name" value="Bulb-type_lectin_dom"/>
</dbReference>
<sequence>MMITISTFTQIVFVVIIEIGMLADSTSLPSTLHSGQTLTTNNSLQAGNLFLTVQSDCNLVAYSNGRPNKVANWATNTNDHGKNCVLLLLQNCNLIVLSDTLRIVWSTKKTSKNGPCDLYLREDAFYIVDSKNILVAKQTLP</sequence>
<name>A0ABR2MH13_9ASPA</name>